<gene>
    <name evidence="1" type="ORF">CWM85_31120</name>
</gene>
<dbReference type="AlphaFoldDB" id="A0A2J4YI26"/>
<evidence type="ECO:0000313" key="1">
    <source>
        <dbReference type="EMBL" id="PLM50464.1"/>
    </source>
</evidence>
<dbReference type="Proteomes" id="UP000234661">
    <property type="component" value="Unassembled WGS sequence"/>
</dbReference>
<feature type="non-terminal residue" evidence="1">
    <location>
        <position position="430"/>
    </location>
</feature>
<proteinExistence type="predicted"/>
<sequence>MDRRSLLKIATVGAVALGSNSIASARDKTSDIKASGRNVSISSIITAGMSDDDAISLAIKKVTASSGGVVINDLERALEIKNRQVFEINRSSLQGISSSAGVDKIGIIGHFVLTGGGGFDFIGCQYIHVDVLINGGDGNSITDTAIRMESGCVGASFKIIGNLYQGTLFGTFGKYNSKTSNGVQSVDDSKISAFSCGRAFYISGTTGFGTISTVWEEYPKGSSVITKSSDVTIGVYENFVPDQNSGCLVIEDCGSVTFGSLATGAWGQPQVKVSRTQTMAIGNHLSVLGNKDKNNDDVFALDIDAAIVSIGNSRLEKLGSGFRIGGGGTLNIANVTANFVNQLAYLGYAFDDKRKKQSAFFNAASVTVYRPNSSNCLKDKDLIFISDSVDVGCLVIENIKVIGMNFTRKDSASRIINSQSSSGNLSIAIG</sequence>
<dbReference type="EMBL" id="PIET01001461">
    <property type="protein sequence ID" value="PLM50464.1"/>
    <property type="molecule type" value="Genomic_DNA"/>
</dbReference>
<comment type="caution">
    <text evidence="1">The sequence shown here is derived from an EMBL/GenBank/DDBJ whole genome shotgun (WGS) entry which is preliminary data.</text>
</comment>
<evidence type="ECO:0000313" key="2">
    <source>
        <dbReference type="Proteomes" id="UP000234661"/>
    </source>
</evidence>
<protein>
    <submittedName>
        <fullName evidence="1">Uncharacterized protein</fullName>
    </submittedName>
</protein>
<reference evidence="1 2" key="2">
    <citation type="submission" date="2018-01" db="EMBL/GenBank/DDBJ databases">
        <title>Genomic study of Klebsiella pneumoniae.</title>
        <authorList>
            <person name="Yang Y."/>
            <person name="Bicalho R."/>
        </authorList>
    </citation>
    <scope>NUCLEOTIDE SEQUENCE [LARGE SCALE GENOMIC DNA]</scope>
    <source>
        <strain evidence="1 2">A2</strain>
    </source>
</reference>
<name>A0A2J4YI26_9ENTR</name>
<reference evidence="1 2" key="1">
    <citation type="submission" date="2017-11" db="EMBL/GenBank/DDBJ databases">
        <authorList>
            <person name="Han C.G."/>
        </authorList>
    </citation>
    <scope>NUCLEOTIDE SEQUENCE [LARGE SCALE GENOMIC DNA]</scope>
    <source>
        <strain evidence="1 2">A2</strain>
    </source>
</reference>
<organism evidence="1 2">
    <name type="scientific">Klebsiella michiganensis</name>
    <dbReference type="NCBI Taxonomy" id="1134687"/>
    <lineage>
        <taxon>Bacteria</taxon>
        <taxon>Pseudomonadati</taxon>
        <taxon>Pseudomonadota</taxon>
        <taxon>Gammaproteobacteria</taxon>
        <taxon>Enterobacterales</taxon>
        <taxon>Enterobacteriaceae</taxon>
        <taxon>Klebsiella/Raoultella group</taxon>
        <taxon>Klebsiella</taxon>
    </lineage>
</organism>
<accession>A0A2J4YI26</accession>